<organism evidence="13 14">
    <name type="scientific">Desulfosporosinus lacus DSM 15449</name>
    <dbReference type="NCBI Taxonomy" id="1121420"/>
    <lineage>
        <taxon>Bacteria</taxon>
        <taxon>Bacillati</taxon>
        <taxon>Bacillota</taxon>
        <taxon>Clostridia</taxon>
        <taxon>Eubacteriales</taxon>
        <taxon>Desulfitobacteriaceae</taxon>
        <taxon>Desulfosporosinus</taxon>
    </lineage>
</organism>
<evidence type="ECO:0000256" key="5">
    <source>
        <dbReference type="ARBA" id="ARBA00022642"/>
    </source>
</evidence>
<dbReference type="SUPFAM" id="SSF142754">
    <property type="entry name" value="NadA-like"/>
    <property type="match status" value="1"/>
</dbReference>
<dbReference type="OrthoDB" id="9801204at2"/>
<dbReference type="PANTHER" id="PTHR30573:SF0">
    <property type="entry name" value="QUINOLINATE SYNTHASE, CHLOROPLASTIC"/>
    <property type="match status" value="1"/>
</dbReference>
<feature type="binding site" evidence="12">
    <location>
        <position position="93"/>
    </location>
    <ligand>
        <name>[4Fe-4S] cluster</name>
        <dbReference type="ChEBI" id="CHEBI:49883"/>
    </ligand>
</feature>
<comment type="pathway">
    <text evidence="2 12">Cofactor biosynthesis; NAD(+) biosynthesis; quinolinate from iminoaspartate: step 1/1.</text>
</comment>
<feature type="binding site" evidence="12">
    <location>
        <begin position="204"/>
        <end position="206"/>
    </location>
    <ligand>
        <name>iminosuccinate</name>
        <dbReference type="ChEBI" id="CHEBI:77875"/>
    </ligand>
</feature>
<dbReference type="NCBIfam" id="NF006879">
    <property type="entry name" value="PRK09375.1-4"/>
    <property type="match status" value="1"/>
</dbReference>
<proteinExistence type="inferred from homology"/>
<keyword evidence="14" id="KW-1185">Reference proteome</keyword>
<feature type="binding site" evidence="12">
    <location>
        <position position="266"/>
    </location>
    <ligand>
        <name>[4Fe-4S] cluster</name>
        <dbReference type="ChEBI" id="CHEBI:49883"/>
    </ligand>
</feature>
<dbReference type="GO" id="GO:0034628">
    <property type="term" value="P:'de novo' NAD+ biosynthetic process from L-aspartate"/>
    <property type="evidence" value="ECO:0007669"/>
    <property type="project" value="TreeGrafter"/>
</dbReference>
<dbReference type="FunFam" id="3.40.50.10800:FF:000001">
    <property type="entry name" value="Quinolinate synthase A"/>
    <property type="match status" value="1"/>
</dbReference>
<keyword evidence="4 12" id="KW-0004">4Fe-4S</keyword>
<evidence type="ECO:0000256" key="1">
    <source>
        <dbReference type="ARBA" id="ARBA00003791"/>
    </source>
</evidence>
<dbReference type="Proteomes" id="UP000183954">
    <property type="component" value="Unassembled WGS sequence"/>
</dbReference>
<dbReference type="PANTHER" id="PTHR30573">
    <property type="entry name" value="QUINOLINATE SYNTHETASE A"/>
    <property type="match status" value="1"/>
</dbReference>
<feature type="binding site" evidence="12">
    <location>
        <begin position="119"/>
        <end position="121"/>
    </location>
    <ligand>
        <name>iminosuccinate</name>
        <dbReference type="ChEBI" id="CHEBI:77875"/>
    </ligand>
</feature>
<dbReference type="InterPro" id="IPR023066">
    <property type="entry name" value="Quinolinate_synth_type2"/>
</dbReference>
<evidence type="ECO:0000256" key="10">
    <source>
        <dbReference type="ARBA" id="ARBA00050125"/>
    </source>
</evidence>
<evidence type="ECO:0000256" key="7">
    <source>
        <dbReference type="ARBA" id="ARBA00022723"/>
    </source>
</evidence>
<dbReference type="RefSeq" id="WP_073026856.1">
    <property type="nucleotide sequence ID" value="NZ_FQXJ01000003.1"/>
</dbReference>
<feature type="binding site" evidence="12">
    <location>
        <position position="136"/>
    </location>
    <ligand>
        <name>iminosuccinate</name>
        <dbReference type="ChEBI" id="CHEBI:77875"/>
    </ligand>
</feature>
<comment type="cofactor">
    <cofactor evidence="12">
        <name>[4Fe-4S] cluster</name>
        <dbReference type="ChEBI" id="CHEBI:49883"/>
    </cofactor>
    <text evidence="12">Binds 1 [4Fe-4S] cluster per subunit.</text>
</comment>
<evidence type="ECO:0000256" key="2">
    <source>
        <dbReference type="ARBA" id="ARBA00005065"/>
    </source>
</evidence>
<comment type="function">
    <text evidence="1 12">Catalyzes the condensation of iminoaspartate with dihydroxyacetone phosphate to form quinolinate.</text>
</comment>
<dbReference type="EMBL" id="FQXJ01000003">
    <property type="protein sequence ID" value="SHH04391.1"/>
    <property type="molecule type" value="Genomic_DNA"/>
</dbReference>
<keyword evidence="7 12" id="KW-0479">Metal-binding</keyword>
<dbReference type="NCBIfam" id="NF006878">
    <property type="entry name" value="PRK09375.1-2"/>
    <property type="match status" value="1"/>
</dbReference>
<evidence type="ECO:0000256" key="4">
    <source>
        <dbReference type="ARBA" id="ARBA00022485"/>
    </source>
</evidence>
<evidence type="ECO:0000256" key="11">
    <source>
        <dbReference type="ARBA" id="ARBA00073059"/>
    </source>
</evidence>
<keyword evidence="5 12" id="KW-0662">Pyridine nucleotide biosynthesis</keyword>
<dbReference type="InterPro" id="IPR036094">
    <property type="entry name" value="NadA_sf"/>
</dbReference>
<name>A0A1M5PRS6_9FIRM</name>
<dbReference type="EC" id="2.5.1.72" evidence="3 12"/>
<evidence type="ECO:0000313" key="13">
    <source>
        <dbReference type="EMBL" id="SHH04391.1"/>
    </source>
</evidence>
<feature type="binding site" evidence="12">
    <location>
        <position position="48"/>
    </location>
    <ligand>
        <name>iminosuccinate</name>
        <dbReference type="ChEBI" id="CHEBI:77875"/>
    </ligand>
</feature>
<dbReference type="NCBIfam" id="TIGR00550">
    <property type="entry name" value="nadA"/>
    <property type="match status" value="1"/>
</dbReference>
<sequence>MNYTISQDLFETLAAEIEVLKKERKAVILAHYYQRPEVQDIADFVGDSLQLSQQAANTDAEIIVFCGVHFMAESAAILSPNKVVILPDQKAGCPMADMVDAEGLRAYKKRVPEVQVVCYVNSSAEVKAESDICCTSSNAVKVVQSLQGDNVLFIPDENLGRYAAKILGRSLQFWPGYCKTHDRLSKEDIQQAKNEHPSAKVIVHPECREDICEAADYVGSTAGLIKYAQNSENQEFIVGTESGILHRLHQVCPEKKFYLASERLVCPNMKLTSLEKVRDALKNLSPRVTVKEEIRVKAKAALERMLAL</sequence>
<keyword evidence="8 12" id="KW-0408">Iron</keyword>
<dbReference type="InterPro" id="IPR003473">
    <property type="entry name" value="NadA"/>
</dbReference>
<comment type="similarity">
    <text evidence="12">Belongs to the quinolinate synthase family. Type 2 subfamily.</text>
</comment>
<keyword evidence="12" id="KW-0963">Cytoplasm</keyword>
<dbReference type="GO" id="GO:0005737">
    <property type="term" value="C:cytoplasm"/>
    <property type="evidence" value="ECO:0007669"/>
    <property type="project" value="UniProtKB-SubCell"/>
</dbReference>
<evidence type="ECO:0000256" key="6">
    <source>
        <dbReference type="ARBA" id="ARBA00022679"/>
    </source>
</evidence>
<feature type="binding site" evidence="12">
    <location>
        <position position="178"/>
    </location>
    <ligand>
        <name>[4Fe-4S] cluster</name>
        <dbReference type="ChEBI" id="CHEBI:49883"/>
    </ligand>
</feature>
<feature type="binding site" evidence="12">
    <location>
        <position position="31"/>
    </location>
    <ligand>
        <name>iminosuccinate</name>
        <dbReference type="ChEBI" id="CHEBI:77875"/>
    </ligand>
</feature>
<reference evidence="14" key="1">
    <citation type="submission" date="2016-11" db="EMBL/GenBank/DDBJ databases">
        <authorList>
            <person name="Varghese N."/>
            <person name="Submissions S."/>
        </authorList>
    </citation>
    <scope>NUCLEOTIDE SEQUENCE [LARGE SCALE GENOMIC DNA]</scope>
    <source>
        <strain evidence="14">DSM 15449</strain>
    </source>
</reference>
<dbReference type="AlphaFoldDB" id="A0A1M5PRS6"/>
<dbReference type="UniPathway" id="UPA00253">
    <property type="reaction ID" value="UER00327"/>
</dbReference>
<evidence type="ECO:0000256" key="8">
    <source>
        <dbReference type="ARBA" id="ARBA00023004"/>
    </source>
</evidence>
<keyword evidence="6 12" id="KW-0808">Transferase</keyword>
<protein>
    <recommendedName>
        <fullName evidence="11 12">Quinolinate synthase</fullName>
        <ecNumber evidence="3 12">2.5.1.72</ecNumber>
    </recommendedName>
</protein>
<dbReference type="GO" id="GO:0008987">
    <property type="term" value="F:quinolinate synthetase A activity"/>
    <property type="evidence" value="ECO:0007669"/>
    <property type="project" value="UniProtKB-UniRule"/>
</dbReference>
<comment type="catalytic activity">
    <reaction evidence="10">
        <text>iminosuccinate + dihydroxyacetone phosphate = quinolinate + phosphate + 2 H2O + H(+)</text>
        <dbReference type="Rhea" id="RHEA:25888"/>
        <dbReference type="ChEBI" id="CHEBI:15377"/>
        <dbReference type="ChEBI" id="CHEBI:15378"/>
        <dbReference type="ChEBI" id="CHEBI:29959"/>
        <dbReference type="ChEBI" id="CHEBI:43474"/>
        <dbReference type="ChEBI" id="CHEBI:57642"/>
        <dbReference type="ChEBI" id="CHEBI:77875"/>
        <dbReference type="EC" id="2.5.1.72"/>
    </reaction>
    <physiologicalReaction direction="left-to-right" evidence="10">
        <dbReference type="Rhea" id="RHEA:25889"/>
    </physiologicalReaction>
</comment>
<evidence type="ECO:0000256" key="12">
    <source>
        <dbReference type="HAMAP-Rule" id="MF_00568"/>
    </source>
</evidence>
<evidence type="ECO:0000256" key="9">
    <source>
        <dbReference type="ARBA" id="ARBA00023014"/>
    </source>
</evidence>
<dbReference type="Pfam" id="PF02445">
    <property type="entry name" value="NadA"/>
    <property type="match status" value="1"/>
</dbReference>
<gene>
    <name evidence="12" type="primary">nadA</name>
    <name evidence="13" type="ORF">SAMN02746098_00008</name>
</gene>
<dbReference type="STRING" id="1121420.SAMN02746098_00008"/>
<comment type="subcellular location">
    <subcellularLocation>
        <location evidence="12">Cytoplasm</location>
    </subcellularLocation>
</comment>
<keyword evidence="9 12" id="KW-0411">Iron-sulfur</keyword>
<dbReference type="GO" id="GO:0046872">
    <property type="term" value="F:metal ion binding"/>
    <property type="evidence" value="ECO:0007669"/>
    <property type="project" value="UniProtKB-KW"/>
</dbReference>
<feature type="binding site" evidence="12">
    <location>
        <position position="221"/>
    </location>
    <ligand>
        <name>iminosuccinate</name>
        <dbReference type="ChEBI" id="CHEBI:77875"/>
    </ligand>
</feature>
<accession>A0A1M5PRS6</accession>
<dbReference type="HAMAP" id="MF_00568">
    <property type="entry name" value="NadA_type2"/>
    <property type="match status" value="1"/>
</dbReference>
<evidence type="ECO:0000313" key="14">
    <source>
        <dbReference type="Proteomes" id="UP000183954"/>
    </source>
</evidence>
<dbReference type="Gene3D" id="3.40.50.10800">
    <property type="entry name" value="NadA-like"/>
    <property type="match status" value="3"/>
</dbReference>
<evidence type="ECO:0000256" key="3">
    <source>
        <dbReference type="ARBA" id="ARBA00012669"/>
    </source>
</evidence>
<dbReference type="GO" id="GO:0051539">
    <property type="term" value="F:4 iron, 4 sulfur cluster binding"/>
    <property type="evidence" value="ECO:0007669"/>
    <property type="project" value="UniProtKB-KW"/>
</dbReference>